<organism evidence="1 2">
    <name type="scientific">Datura stramonium</name>
    <name type="common">Jimsonweed</name>
    <name type="synonym">Common thornapple</name>
    <dbReference type="NCBI Taxonomy" id="4076"/>
    <lineage>
        <taxon>Eukaryota</taxon>
        <taxon>Viridiplantae</taxon>
        <taxon>Streptophyta</taxon>
        <taxon>Embryophyta</taxon>
        <taxon>Tracheophyta</taxon>
        <taxon>Spermatophyta</taxon>
        <taxon>Magnoliopsida</taxon>
        <taxon>eudicotyledons</taxon>
        <taxon>Gunneridae</taxon>
        <taxon>Pentapetalae</taxon>
        <taxon>asterids</taxon>
        <taxon>lamiids</taxon>
        <taxon>Solanales</taxon>
        <taxon>Solanaceae</taxon>
        <taxon>Solanoideae</taxon>
        <taxon>Datureae</taxon>
        <taxon>Datura</taxon>
    </lineage>
</organism>
<keyword evidence="2" id="KW-1185">Reference proteome</keyword>
<dbReference type="Proteomes" id="UP000823775">
    <property type="component" value="Unassembled WGS sequence"/>
</dbReference>
<reference evidence="1 2" key="1">
    <citation type="journal article" date="2021" name="BMC Genomics">
        <title>Datura genome reveals duplications of psychoactive alkaloid biosynthetic genes and high mutation rate following tissue culture.</title>
        <authorList>
            <person name="Rajewski A."/>
            <person name="Carter-House D."/>
            <person name="Stajich J."/>
            <person name="Litt A."/>
        </authorList>
    </citation>
    <scope>NUCLEOTIDE SEQUENCE [LARGE SCALE GENOMIC DNA]</scope>
    <source>
        <strain evidence="1">AR-01</strain>
    </source>
</reference>
<accession>A0ABS8SW86</accession>
<comment type="caution">
    <text evidence="1">The sequence shown here is derived from an EMBL/GenBank/DDBJ whole genome shotgun (WGS) entry which is preliminary data.</text>
</comment>
<gene>
    <name evidence="1" type="ORF">HAX54_049882</name>
</gene>
<name>A0ABS8SW86_DATST</name>
<evidence type="ECO:0000313" key="1">
    <source>
        <dbReference type="EMBL" id="MCD7463065.1"/>
    </source>
</evidence>
<evidence type="ECO:0000313" key="2">
    <source>
        <dbReference type="Proteomes" id="UP000823775"/>
    </source>
</evidence>
<sequence>MTATAPEDRTIPFKDLIKDSISHSYNEMQIQHQILQGTVPQGNMNPKGAQNNFIMHFVPSCHPSSSSPQEKKNHIHTNKKTMILMAYFVPQWPVSYYWRKKLKHKLDNMLPKF</sequence>
<dbReference type="EMBL" id="JACEIK010000858">
    <property type="protein sequence ID" value="MCD7463065.1"/>
    <property type="molecule type" value="Genomic_DNA"/>
</dbReference>
<protein>
    <submittedName>
        <fullName evidence="1">Uncharacterized protein</fullName>
    </submittedName>
</protein>
<proteinExistence type="predicted"/>